<gene>
    <name evidence="1" type="ORF">F4821DRAFT_275780</name>
</gene>
<accession>A0ACC0DAV9</accession>
<dbReference type="Proteomes" id="UP001497680">
    <property type="component" value="Unassembled WGS sequence"/>
</dbReference>
<comment type="caution">
    <text evidence="1">The sequence shown here is derived from an EMBL/GenBank/DDBJ whole genome shotgun (WGS) entry which is preliminary data.</text>
</comment>
<name>A0ACC0DAV9_9PEZI</name>
<keyword evidence="2" id="KW-1185">Reference proteome</keyword>
<evidence type="ECO:0000313" key="1">
    <source>
        <dbReference type="EMBL" id="KAI6089808.1"/>
    </source>
</evidence>
<sequence>MILSNATRRMVIALGTDKLRGTSCTNVVKLGLATGYRTIDTAQAYGNEREVGKAIRELTIPRDEIFITTKISSGYLKNPRSFQEAYDSALASIHRLGVSYVDLFLIHAPGDNAGARRVTWQALERLVEEGMVKDIGVSNYGIKHIVEMEQYAKLFPPGVNQLELHPWCQQREIVQFCKSRGIMIQANCSLVRNTKSKHPGLCALATKYGKTTSQMLIRYSLQKDWTPIFKSGDAIHLRENIDVYDFSIGADDMKLMDSWDEGVNGAILESLIPKNGGDEDREKEAS</sequence>
<proteinExistence type="predicted"/>
<protein>
    <submittedName>
        <fullName evidence="1">Aldo/keto reductase</fullName>
    </submittedName>
</protein>
<dbReference type="EMBL" id="MU394294">
    <property type="protein sequence ID" value="KAI6089808.1"/>
    <property type="molecule type" value="Genomic_DNA"/>
</dbReference>
<reference evidence="1 2" key="1">
    <citation type="journal article" date="2022" name="New Phytol.">
        <title>Ecological generalism drives hyperdiversity of secondary metabolite gene clusters in xylarialean endophytes.</title>
        <authorList>
            <person name="Franco M.E.E."/>
            <person name="Wisecaver J.H."/>
            <person name="Arnold A.E."/>
            <person name="Ju Y.M."/>
            <person name="Slot J.C."/>
            <person name="Ahrendt S."/>
            <person name="Moore L.P."/>
            <person name="Eastman K.E."/>
            <person name="Scott K."/>
            <person name="Konkel Z."/>
            <person name="Mondo S.J."/>
            <person name="Kuo A."/>
            <person name="Hayes R.D."/>
            <person name="Haridas S."/>
            <person name="Andreopoulos B."/>
            <person name="Riley R."/>
            <person name="LaButti K."/>
            <person name="Pangilinan J."/>
            <person name="Lipzen A."/>
            <person name="Amirebrahimi M."/>
            <person name="Yan J."/>
            <person name="Adam C."/>
            <person name="Keymanesh K."/>
            <person name="Ng V."/>
            <person name="Louie K."/>
            <person name="Northen T."/>
            <person name="Drula E."/>
            <person name="Henrissat B."/>
            <person name="Hsieh H.M."/>
            <person name="Youens-Clark K."/>
            <person name="Lutzoni F."/>
            <person name="Miadlikowska J."/>
            <person name="Eastwood D.C."/>
            <person name="Hamelin R.C."/>
            <person name="Grigoriev I.V."/>
            <person name="U'Ren J.M."/>
        </authorList>
    </citation>
    <scope>NUCLEOTIDE SEQUENCE [LARGE SCALE GENOMIC DNA]</scope>
    <source>
        <strain evidence="1 2">ER1909</strain>
    </source>
</reference>
<organism evidence="1 2">
    <name type="scientific">Hypoxylon rubiginosum</name>
    <dbReference type="NCBI Taxonomy" id="110542"/>
    <lineage>
        <taxon>Eukaryota</taxon>
        <taxon>Fungi</taxon>
        <taxon>Dikarya</taxon>
        <taxon>Ascomycota</taxon>
        <taxon>Pezizomycotina</taxon>
        <taxon>Sordariomycetes</taxon>
        <taxon>Xylariomycetidae</taxon>
        <taxon>Xylariales</taxon>
        <taxon>Hypoxylaceae</taxon>
        <taxon>Hypoxylon</taxon>
    </lineage>
</organism>
<evidence type="ECO:0000313" key="2">
    <source>
        <dbReference type="Proteomes" id="UP001497680"/>
    </source>
</evidence>